<dbReference type="AlphaFoldDB" id="A0A6C0F550"/>
<comment type="subcellular location">
    <subcellularLocation>
        <location evidence="1">Virion</location>
    </subcellularLocation>
</comment>
<proteinExistence type="predicted"/>
<dbReference type="InterPro" id="IPR036603">
    <property type="entry name" value="RBP11-like"/>
</dbReference>
<dbReference type="GO" id="GO:0006351">
    <property type="term" value="P:DNA-templated transcription"/>
    <property type="evidence" value="ECO:0007669"/>
    <property type="project" value="InterPro"/>
</dbReference>
<accession>A0A6C0F550</accession>
<keyword evidence="3" id="KW-0946">Virion</keyword>
<dbReference type="GO" id="GO:0044423">
    <property type="term" value="C:virion component"/>
    <property type="evidence" value="ECO:0007669"/>
    <property type="project" value="UniProtKB-KW"/>
</dbReference>
<dbReference type="Gene3D" id="2.170.120.12">
    <property type="entry name" value="DNA-directed RNA polymerase, insert domain"/>
    <property type="match status" value="1"/>
</dbReference>
<dbReference type="SUPFAM" id="SSF56553">
    <property type="entry name" value="Insert subdomain of RNA polymerase alpha subunit"/>
    <property type="match status" value="1"/>
</dbReference>
<sequence>MSESRKFTVSDVKMDSGTIIFTLSGSHEYGLDKSVANAIRRTLLTDIPTVAFEVDEGEKSDITMVKNDTVLHNEMLSHRIGLLPLYLNPDTFQRNYLFECKVKHDTDAPFQFVTANEIEIYPLKSHMIQKLQQIRDSDDTNERESFMETLDACDPDNYDFRKPLSQSEKDKIFRPYIFRKQKHYCMLNELKSTHTPGTYQQLHFYGSPSVKTAKDNGRYQAVSQACYSFLKDDNLFQQTLKEKIEINAIPQDKIDEFKTKMTLAESERYYYRDKDGEPYRYQFSVKSCHYWDSSDLVKRSLEILMNRCHEIKQGFLYLLQEKESSISVSEDKEGLKYKYILYNQGHTMGSLIQSHIARRCIRPGPDSLLNLCGYKMPHPLTPEIVLFVTLNPKHKAYKQESSQVLQTLTSYLMDQMEEIRNQLKEISDVLKKEL</sequence>
<name>A0A6C0F550_9ZZZZ</name>
<reference evidence="6" key="1">
    <citation type="journal article" date="2020" name="Nature">
        <title>Giant virus diversity and host interactions through global metagenomics.</title>
        <authorList>
            <person name="Schulz F."/>
            <person name="Roux S."/>
            <person name="Paez-Espino D."/>
            <person name="Jungbluth S."/>
            <person name="Walsh D.A."/>
            <person name="Denef V.J."/>
            <person name="McMahon K.D."/>
            <person name="Konstantinidis K.T."/>
            <person name="Eloe-Fadrosh E.A."/>
            <person name="Kyrpides N.C."/>
            <person name="Woyke T."/>
        </authorList>
    </citation>
    <scope>NUCLEOTIDE SEQUENCE</scope>
    <source>
        <strain evidence="6">GVMAG-S-ERX555967-130</strain>
    </source>
</reference>
<dbReference type="GO" id="GO:0046983">
    <property type="term" value="F:protein dimerization activity"/>
    <property type="evidence" value="ECO:0007669"/>
    <property type="project" value="InterPro"/>
</dbReference>
<dbReference type="Pfam" id="PF13656">
    <property type="entry name" value="RNA_pol_L_2"/>
    <property type="match status" value="1"/>
</dbReference>
<dbReference type="Pfam" id="PF01193">
    <property type="entry name" value="RNA_pol_L"/>
    <property type="match status" value="1"/>
</dbReference>
<dbReference type="SMART" id="SM00662">
    <property type="entry name" value="RPOLD"/>
    <property type="match status" value="1"/>
</dbReference>
<evidence type="ECO:0000256" key="4">
    <source>
        <dbReference type="ARBA" id="ARBA00023163"/>
    </source>
</evidence>
<evidence type="ECO:0000259" key="5">
    <source>
        <dbReference type="SMART" id="SM00662"/>
    </source>
</evidence>
<protein>
    <recommendedName>
        <fullName evidence="5">DNA-directed RNA polymerase RpoA/D/Rpb3-type domain-containing protein</fullName>
    </recommendedName>
</protein>
<keyword evidence="2" id="KW-0240">DNA-directed RNA polymerase</keyword>
<dbReference type="PANTHER" id="PTHR11800">
    <property type="entry name" value="DNA-DIRECTED RNA POLYMERASE"/>
    <property type="match status" value="1"/>
</dbReference>
<keyword evidence="4" id="KW-0804">Transcription</keyword>
<dbReference type="PANTHER" id="PTHR11800:SF2">
    <property type="entry name" value="DNA-DIRECTED RNA POLYMERASE II SUBUNIT RPB3"/>
    <property type="match status" value="1"/>
</dbReference>
<feature type="domain" description="DNA-directed RNA polymerase RpoA/D/Rpb3-type" evidence="5">
    <location>
        <begin position="18"/>
        <end position="314"/>
    </location>
</feature>
<dbReference type="GO" id="GO:0003899">
    <property type="term" value="F:DNA-directed RNA polymerase activity"/>
    <property type="evidence" value="ECO:0007669"/>
    <property type="project" value="InterPro"/>
</dbReference>
<evidence type="ECO:0000256" key="1">
    <source>
        <dbReference type="ARBA" id="ARBA00004328"/>
    </source>
</evidence>
<dbReference type="InterPro" id="IPR036643">
    <property type="entry name" value="RNApol_insert_sf"/>
</dbReference>
<dbReference type="InterPro" id="IPR011263">
    <property type="entry name" value="DNA-dir_RNA_pol_RpoA/D/Rpb3"/>
</dbReference>
<evidence type="ECO:0000256" key="3">
    <source>
        <dbReference type="ARBA" id="ARBA00022844"/>
    </source>
</evidence>
<dbReference type="Gene3D" id="3.30.1360.10">
    <property type="entry name" value="RNA polymerase, RBP11-like subunit"/>
    <property type="match status" value="2"/>
</dbReference>
<dbReference type="InterPro" id="IPR050518">
    <property type="entry name" value="Rpo3/RPB3_RNA_Pol_subunit"/>
</dbReference>
<dbReference type="InterPro" id="IPR009025">
    <property type="entry name" value="RBP11-like_dimer"/>
</dbReference>
<dbReference type="GO" id="GO:0000428">
    <property type="term" value="C:DNA-directed RNA polymerase complex"/>
    <property type="evidence" value="ECO:0007669"/>
    <property type="project" value="UniProtKB-KW"/>
</dbReference>
<evidence type="ECO:0000313" key="6">
    <source>
        <dbReference type="EMBL" id="QHT36907.1"/>
    </source>
</evidence>
<evidence type="ECO:0000256" key="2">
    <source>
        <dbReference type="ARBA" id="ARBA00022478"/>
    </source>
</evidence>
<dbReference type="EMBL" id="MN738786">
    <property type="protein sequence ID" value="QHT36907.1"/>
    <property type="molecule type" value="Genomic_DNA"/>
</dbReference>
<organism evidence="6">
    <name type="scientific">viral metagenome</name>
    <dbReference type="NCBI Taxonomy" id="1070528"/>
    <lineage>
        <taxon>unclassified sequences</taxon>
        <taxon>metagenomes</taxon>
        <taxon>organismal metagenomes</taxon>
    </lineage>
</organism>
<dbReference type="SUPFAM" id="SSF55257">
    <property type="entry name" value="RBP11-like subunits of RNA polymerase"/>
    <property type="match status" value="2"/>
</dbReference>